<dbReference type="PANTHER" id="PTHR30332">
    <property type="entry name" value="PROBABLE GENERAL SECRETION PATHWAY PROTEIN D"/>
    <property type="match status" value="1"/>
</dbReference>
<evidence type="ECO:0000256" key="1">
    <source>
        <dbReference type="SAM" id="SignalP"/>
    </source>
</evidence>
<dbReference type="Proteomes" id="UP000662873">
    <property type="component" value="Chromosome"/>
</dbReference>
<dbReference type="Gene3D" id="3.30.1370.130">
    <property type="match status" value="1"/>
</dbReference>
<keyword evidence="1" id="KW-0732">Signal</keyword>
<dbReference type="AlphaFoldDB" id="A0A809S2S6"/>
<feature type="chain" id="PRO_5035155653" description="NolW-like domain-containing protein" evidence="1">
    <location>
        <begin position="20"/>
        <end position="217"/>
    </location>
</feature>
<sequence>MKLAALTLATLVLGAIAFAQEEATVQGGATGTVSIHSKGADVRNVIHDLFQQVERNYVLEPNVRFVLYLSLNDLEFEEALQLVCKLSSLDYEIQNGIYFVGKKKVGSGSPATQPTTQPLKPKGKLDPAVLNKRVTTRFDKIDLRQLMTELGKQTGISIEVDATVPSYKLDAYLIDTSLKYALDVITEATKLKFEFTDNLSIRLAKAEKVGVSLVSGS</sequence>
<evidence type="ECO:0000313" key="3">
    <source>
        <dbReference type="Proteomes" id="UP000662873"/>
    </source>
</evidence>
<dbReference type="KEGG" id="npy:NPRO_04620"/>
<evidence type="ECO:0000313" key="2">
    <source>
        <dbReference type="EMBL" id="BBO22867.1"/>
    </source>
</evidence>
<dbReference type="EMBL" id="AP021858">
    <property type="protein sequence ID" value="BBO22867.1"/>
    <property type="molecule type" value="Genomic_DNA"/>
</dbReference>
<dbReference type="GO" id="GO:0015627">
    <property type="term" value="C:type II protein secretion system complex"/>
    <property type="evidence" value="ECO:0007669"/>
    <property type="project" value="TreeGrafter"/>
</dbReference>
<reference evidence="2" key="1">
    <citation type="journal article" name="DNA Res.">
        <title>The physiological potential of anammox bacteria as revealed by their core genome structure.</title>
        <authorList>
            <person name="Okubo T."/>
            <person name="Toyoda A."/>
            <person name="Fukuhara K."/>
            <person name="Uchiyama I."/>
            <person name="Harigaya Y."/>
            <person name="Kuroiwa M."/>
            <person name="Suzuki T."/>
            <person name="Murakami Y."/>
            <person name="Suwa Y."/>
            <person name="Takami H."/>
        </authorList>
    </citation>
    <scope>NUCLEOTIDE SEQUENCE</scope>
    <source>
        <strain evidence="2">317325-2</strain>
    </source>
</reference>
<organism evidence="2 3">
    <name type="scientific">Candidatus Nitrosymbiomonas proteolyticus</name>
    <dbReference type="NCBI Taxonomy" id="2608984"/>
    <lineage>
        <taxon>Bacteria</taxon>
        <taxon>Bacillati</taxon>
        <taxon>Armatimonadota</taxon>
        <taxon>Armatimonadota incertae sedis</taxon>
        <taxon>Candidatus Nitrosymbiomonas</taxon>
    </lineage>
</organism>
<protein>
    <recommendedName>
        <fullName evidence="4">NolW-like domain-containing protein</fullName>
    </recommendedName>
</protein>
<proteinExistence type="predicted"/>
<dbReference type="GO" id="GO:0009306">
    <property type="term" value="P:protein secretion"/>
    <property type="evidence" value="ECO:0007669"/>
    <property type="project" value="TreeGrafter"/>
</dbReference>
<dbReference type="InterPro" id="IPR050810">
    <property type="entry name" value="Bact_Secretion_Sys_Channel"/>
</dbReference>
<name>A0A809S2S6_9BACT</name>
<accession>A0A809S2S6</accession>
<gene>
    <name evidence="2" type="ORF">NPRO_04620</name>
</gene>
<evidence type="ECO:0008006" key="4">
    <source>
        <dbReference type="Google" id="ProtNLM"/>
    </source>
</evidence>
<feature type="signal peptide" evidence="1">
    <location>
        <begin position="1"/>
        <end position="19"/>
    </location>
</feature>
<dbReference type="PANTHER" id="PTHR30332:SF17">
    <property type="entry name" value="TYPE IV PILIATION SYSTEM PROTEIN DR_0774-RELATED"/>
    <property type="match status" value="1"/>
</dbReference>